<feature type="signal peptide" evidence="1">
    <location>
        <begin position="1"/>
        <end position="41"/>
    </location>
</feature>
<name>A0A840AJY2_9HYPH</name>
<proteinExistence type="predicted"/>
<evidence type="ECO:0000256" key="1">
    <source>
        <dbReference type="SAM" id="SignalP"/>
    </source>
</evidence>
<dbReference type="Proteomes" id="UP000553963">
    <property type="component" value="Unassembled WGS sequence"/>
</dbReference>
<evidence type="ECO:0000313" key="3">
    <source>
        <dbReference type="Proteomes" id="UP000553963"/>
    </source>
</evidence>
<sequence length="253" mass="26696">MKVNLAATLSGAAWRPSRIARLSGFALLAAFCLLHAGGASAQGVSRGKDGDWETRCDKPPGAQEEVCSIMQFVSAEDRPNVGLAVVALKTVDKKAQILRVLAPLGVYLKRGLGVSVGTVVSFKSPLGDGDKPGTVTVTVPANVDAKQGDILVRADNNEFMRIVAMTDRTATVQWNGDKPASVGISEVFQNLGAVGFDRCLPDGCVLDVDLTPQVLDMLRKGTTALFYVYQTPDDGFGIPVSLNGFAAGFDKLP</sequence>
<feature type="chain" id="PRO_5032483261" evidence="1">
    <location>
        <begin position="42"/>
        <end position="253"/>
    </location>
</feature>
<dbReference type="InterPro" id="IPR010642">
    <property type="entry name" value="Invasion_prot_B"/>
</dbReference>
<accession>A0A840AJY2</accession>
<protein>
    <submittedName>
        <fullName evidence="2">Invasion protein IalB</fullName>
    </submittedName>
</protein>
<keyword evidence="3" id="KW-1185">Reference proteome</keyword>
<dbReference type="EMBL" id="JACIDS010000002">
    <property type="protein sequence ID" value="MBB3930550.1"/>
    <property type="molecule type" value="Genomic_DNA"/>
</dbReference>
<organism evidence="2 3">
    <name type="scientific">Kaistia hirudinis</name>
    <dbReference type="NCBI Taxonomy" id="1293440"/>
    <lineage>
        <taxon>Bacteria</taxon>
        <taxon>Pseudomonadati</taxon>
        <taxon>Pseudomonadota</taxon>
        <taxon>Alphaproteobacteria</taxon>
        <taxon>Hyphomicrobiales</taxon>
        <taxon>Kaistiaceae</taxon>
        <taxon>Kaistia</taxon>
    </lineage>
</organism>
<reference evidence="2 3" key="1">
    <citation type="submission" date="2020-08" db="EMBL/GenBank/DDBJ databases">
        <title>Genomic Encyclopedia of Type Strains, Phase IV (KMG-IV): sequencing the most valuable type-strain genomes for metagenomic binning, comparative biology and taxonomic classification.</title>
        <authorList>
            <person name="Goeker M."/>
        </authorList>
    </citation>
    <scope>NUCLEOTIDE SEQUENCE [LARGE SCALE GENOMIC DNA]</scope>
    <source>
        <strain evidence="2 3">DSM 25966</strain>
    </source>
</reference>
<dbReference type="RefSeq" id="WP_183398196.1">
    <property type="nucleotide sequence ID" value="NZ_JACIDS010000002.1"/>
</dbReference>
<gene>
    <name evidence="2" type="ORF">GGR25_001589</name>
</gene>
<keyword evidence="1" id="KW-0732">Signal</keyword>
<dbReference type="AlphaFoldDB" id="A0A840AJY2"/>
<evidence type="ECO:0000313" key="2">
    <source>
        <dbReference type="EMBL" id="MBB3930550.1"/>
    </source>
</evidence>
<dbReference type="InterPro" id="IPR038696">
    <property type="entry name" value="IalB_sf"/>
</dbReference>
<comment type="caution">
    <text evidence="2">The sequence shown here is derived from an EMBL/GenBank/DDBJ whole genome shotgun (WGS) entry which is preliminary data.</text>
</comment>
<dbReference type="Pfam" id="PF06776">
    <property type="entry name" value="IalB"/>
    <property type="match status" value="2"/>
</dbReference>
<dbReference type="Gene3D" id="2.60.40.1880">
    <property type="entry name" value="Invasion associated locus B (IalB) protein"/>
    <property type="match status" value="1"/>
</dbReference>